<feature type="transmembrane region" description="Helical" evidence="2">
    <location>
        <begin position="67"/>
        <end position="89"/>
    </location>
</feature>
<organism evidence="3 4">
    <name type="scientific">Corynebacterium occultum</name>
    <dbReference type="NCBI Taxonomy" id="2675219"/>
    <lineage>
        <taxon>Bacteria</taxon>
        <taxon>Bacillati</taxon>
        <taxon>Actinomycetota</taxon>
        <taxon>Actinomycetes</taxon>
        <taxon>Mycobacteriales</taxon>
        <taxon>Corynebacteriaceae</taxon>
        <taxon>Corynebacterium</taxon>
    </lineage>
</organism>
<dbReference type="GO" id="GO:0005886">
    <property type="term" value="C:plasma membrane"/>
    <property type="evidence" value="ECO:0007669"/>
    <property type="project" value="TreeGrafter"/>
</dbReference>
<feature type="region of interest" description="Disordered" evidence="1">
    <location>
        <begin position="226"/>
        <end position="247"/>
    </location>
</feature>
<feature type="transmembrane region" description="Helical" evidence="2">
    <location>
        <begin position="29"/>
        <end position="47"/>
    </location>
</feature>
<sequence>MQDWQILTITAAVIIGVVFLVLKGRLHPAISLVIGALALGLSTGLGIEETTETVMRGFGNILYEVGLLIAWGVLTGSLLHATGAITRLVDSLLRIFGVKRVPYALAISHGTVLQSIFPDVMLVMSAPLVRRMVPFMGKNGRAKLASAMALGIEVGVVMVVPGVGALALAGVMGVSLGKMLLFGGLVGVATMVITQLLMSLAFDRGFWNPKLDEAFPTEVEEKTTDLSPAAAAADTGSTSTPGGSTAVTTGNLVEKKELPLGLLFAPMLFALLLMAVGGVLEIMETGHPVLGFLATPVVALLIGLLGTFVLAWRALGIEKVEESLNNGFRESGLILILTGAGGSLAEMVGQSGMGDILGKFFSANSAVPLLTVWLIAAVLHIAVGSIVISSITAASLLAPVAAQIGLDPVLIALAAGAGSMFLVHVTSNTFWLLQSLLGQTTRGAFKTVSIGVSVASVVALLLTLLLSLFF</sequence>
<keyword evidence="2" id="KW-0472">Membrane</keyword>
<dbReference type="PANTHER" id="PTHR30354">
    <property type="entry name" value="GNT FAMILY GLUCONATE TRANSPORTER"/>
    <property type="match status" value="1"/>
</dbReference>
<dbReference type="PANTHER" id="PTHR30354:SF11">
    <property type="entry name" value="PERMEASE"/>
    <property type="match status" value="1"/>
</dbReference>
<feature type="transmembrane region" description="Helical" evidence="2">
    <location>
        <begin position="445"/>
        <end position="469"/>
    </location>
</feature>
<gene>
    <name evidence="3" type="primary">gntP1</name>
    <name evidence="3" type="ORF">COCCU_01695</name>
</gene>
<keyword evidence="4" id="KW-1185">Reference proteome</keyword>
<dbReference type="RefSeq" id="WP_156229875.1">
    <property type="nucleotide sequence ID" value="NZ_CP046455.1"/>
</dbReference>
<evidence type="ECO:0000313" key="3">
    <source>
        <dbReference type="EMBL" id="QGU06299.1"/>
    </source>
</evidence>
<feature type="transmembrane region" description="Helical" evidence="2">
    <location>
        <begin position="409"/>
        <end position="433"/>
    </location>
</feature>
<feature type="transmembrane region" description="Helical" evidence="2">
    <location>
        <begin position="370"/>
        <end position="397"/>
    </location>
</feature>
<dbReference type="Proteomes" id="UP000424462">
    <property type="component" value="Chromosome"/>
</dbReference>
<evidence type="ECO:0000256" key="2">
    <source>
        <dbReference type="SAM" id="Phobius"/>
    </source>
</evidence>
<name>A0A6B8VTC4_9CORY</name>
<keyword evidence="2" id="KW-1133">Transmembrane helix</keyword>
<dbReference type="KEGG" id="cok:COCCU_01695"/>
<evidence type="ECO:0000313" key="4">
    <source>
        <dbReference type="Proteomes" id="UP000424462"/>
    </source>
</evidence>
<dbReference type="AlphaFoldDB" id="A0A6B8VTC4"/>
<feature type="transmembrane region" description="Helical" evidence="2">
    <location>
        <begin position="289"/>
        <end position="312"/>
    </location>
</feature>
<dbReference type="InterPro" id="IPR003474">
    <property type="entry name" value="Glcn_transporter"/>
</dbReference>
<dbReference type="Pfam" id="PF02447">
    <property type="entry name" value="GntP_permease"/>
    <property type="match status" value="1"/>
</dbReference>
<feature type="transmembrane region" description="Helical" evidence="2">
    <location>
        <begin position="260"/>
        <end position="282"/>
    </location>
</feature>
<feature type="transmembrane region" description="Helical" evidence="2">
    <location>
        <begin position="6"/>
        <end position="22"/>
    </location>
</feature>
<dbReference type="EMBL" id="CP046455">
    <property type="protein sequence ID" value="QGU06299.1"/>
    <property type="molecule type" value="Genomic_DNA"/>
</dbReference>
<evidence type="ECO:0000256" key="1">
    <source>
        <dbReference type="SAM" id="MobiDB-lite"/>
    </source>
</evidence>
<proteinExistence type="predicted"/>
<dbReference type="GO" id="GO:0015128">
    <property type="term" value="F:gluconate transmembrane transporter activity"/>
    <property type="evidence" value="ECO:0007669"/>
    <property type="project" value="InterPro"/>
</dbReference>
<accession>A0A6B8VTC4</accession>
<protein>
    <submittedName>
        <fullName evidence="3">High-affinity gluconate transporter</fullName>
    </submittedName>
</protein>
<feature type="transmembrane region" description="Helical" evidence="2">
    <location>
        <begin position="144"/>
        <end position="168"/>
    </location>
</feature>
<reference evidence="3 4" key="1">
    <citation type="submission" date="2019-11" db="EMBL/GenBank/DDBJ databases">
        <title>Complete genome sequence of Corynebacterium kalinowskii 1959, a novel Corynebacterium species isolated from soil of a small paddock in Vilsendorf, Germany.</title>
        <authorList>
            <person name="Schaffert L."/>
            <person name="Ruwe M."/>
            <person name="Milse J."/>
            <person name="Hanuschka K."/>
            <person name="Ortseifen V."/>
            <person name="Droste J."/>
            <person name="Brandt D."/>
            <person name="Schlueter L."/>
            <person name="Kutter Y."/>
            <person name="Vinke S."/>
            <person name="Viehoefer P."/>
            <person name="Jacob L."/>
            <person name="Luebke N.-C."/>
            <person name="Schulte-Berndt E."/>
            <person name="Hain C."/>
            <person name="Linder M."/>
            <person name="Schmidt P."/>
            <person name="Wollenschlaeger L."/>
            <person name="Luttermann T."/>
            <person name="Thieme E."/>
            <person name="Hassa J."/>
            <person name="Haak M."/>
            <person name="Wittchen M."/>
            <person name="Mentz A."/>
            <person name="Persicke M."/>
            <person name="Busche T."/>
            <person name="Ruckert C."/>
        </authorList>
    </citation>
    <scope>NUCLEOTIDE SEQUENCE [LARGE SCALE GENOMIC DNA]</scope>
    <source>
        <strain evidence="3 4">2039</strain>
    </source>
</reference>
<keyword evidence="2" id="KW-0812">Transmembrane</keyword>
<feature type="transmembrane region" description="Helical" evidence="2">
    <location>
        <begin position="180"/>
        <end position="202"/>
    </location>
</feature>
<feature type="transmembrane region" description="Helical" evidence="2">
    <location>
        <begin position="332"/>
        <end position="349"/>
    </location>
</feature>